<name>A0AB74DB47_9BURK</name>
<dbReference type="InterPro" id="IPR050816">
    <property type="entry name" value="Flavin-dep_Halogenase_NPB"/>
</dbReference>
<keyword evidence="1" id="KW-1133">Transmembrane helix</keyword>
<organism evidence="2 3">
    <name type="scientific">Burkholderia ubonensis</name>
    <dbReference type="NCBI Taxonomy" id="101571"/>
    <lineage>
        <taxon>Bacteria</taxon>
        <taxon>Pseudomonadati</taxon>
        <taxon>Pseudomonadota</taxon>
        <taxon>Betaproteobacteria</taxon>
        <taxon>Burkholderiales</taxon>
        <taxon>Burkholderiaceae</taxon>
        <taxon>Burkholderia</taxon>
        <taxon>Burkholderia cepacia complex</taxon>
    </lineage>
</organism>
<evidence type="ECO:0000256" key="1">
    <source>
        <dbReference type="SAM" id="Phobius"/>
    </source>
</evidence>
<dbReference type="Proteomes" id="UP000273734">
    <property type="component" value="Unassembled WGS sequence"/>
</dbReference>
<feature type="transmembrane region" description="Helical" evidence="1">
    <location>
        <begin position="38"/>
        <end position="57"/>
    </location>
</feature>
<sequence length="548" mass="59541">MAALCDRRARPAGAPCARLVRRSARDAGRRRGRRVNRAFDMVVVGAGPAGLCAALRLNQLGHRILLVERSRLWPRPQIGEALTPGVRNIIDFLDANDALETVPILAGKPTRLRWTSEAIETVAHDGAVVDRAAFDAALVRLAQARGVAVLRPASLVRVDGRPGGWRAQIATSDGLLQVDAPAVLDAQGRQSRREPQRLRAPRLSTLWAEIPASAQGPGADRATRVDALPDGWMWGAALPSGRYRIMFTFDPSMRDDAPAREPEMLLRRACARSALFEDMAGLPWCNAPNMCASTPYVDALAWQEGRIKLGDAAFALDPISSSGVEKAMRFSLQAAIALNTWCRASNTMEQALARRFYESRLVESAARHFAWSAGYYRQAWCGELPFWRGHSTPTLTSGLAPDALARRAPDDTLAARVAELTLALQAEWAQIAVVRSPSGDFAPRLPMHGPIRFARDAEIVVVPCATDDRVIAHPALQHPNLDRPVAFWDGVALVPLLGALTRAALPLELIGSLGGSMEPASARRLLEWLWSKRIVEPAAFGANACPIS</sequence>
<gene>
    <name evidence="2" type="ORF">DF015_08060</name>
</gene>
<accession>A0AB74DB47</accession>
<dbReference type="PRINTS" id="PR00420">
    <property type="entry name" value="RNGMNOXGNASE"/>
</dbReference>
<keyword evidence="1" id="KW-0812">Transmembrane</keyword>
<evidence type="ECO:0000313" key="3">
    <source>
        <dbReference type="Proteomes" id="UP000273734"/>
    </source>
</evidence>
<dbReference type="EMBL" id="QTNY01000004">
    <property type="protein sequence ID" value="RQP81461.1"/>
    <property type="molecule type" value="Genomic_DNA"/>
</dbReference>
<dbReference type="Gene3D" id="3.50.50.60">
    <property type="entry name" value="FAD/NAD(P)-binding domain"/>
    <property type="match status" value="1"/>
</dbReference>
<reference evidence="2 3" key="1">
    <citation type="submission" date="2018-08" db="EMBL/GenBank/DDBJ databases">
        <title>Comparative analysis of Burkholderia isolates from Puerto Rico.</title>
        <authorList>
            <person name="Hall C."/>
            <person name="Sahl J."/>
            <person name="Wagner D."/>
        </authorList>
    </citation>
    <scope>NUCLEOTIDE SEQUENCE [LARGE SCALE GENOMIC DNA]</scope>
    <source>
        <strain evidence="2 3">Bp8964</strain>
    </source>
</reference>
<keyword evidence="1" id="KW-0472">Membrane</keyword>
<dbReference type="SUPFAM" id="SSF51905">
    <property type="entry name" value="FAD/NAD(P)-binding domain"/>
    <property type="match status" value="1"/>
</dbReference>
<dbReference type="PANTHER" id="PTHR43747:SF1">
    <property type="entry name" value="SLR1998 PROTEIN"/>
    <property type="match status" value="1"/>
</dbReference>
<dbReference type="InterPro" id="IPR036188">
    <property type="entry name" value="FAD/NAD-bd_sf"/>
</dbReference>
<dbReference type="Gene3D" id="3.30.9.100">
    <property type="match status" value="1"/>
</dbReference>
<comment type="caution">
    <text evidence="2">The sequence shown here is derived from an EMBL/GenBank/DDBJ whole genome shotgun (WGS) entry which is preliminary data.</text>
</comment>
<evidence type="ECO:0000313" key="2">
    <source>
        <dbReference type="EMBL" id="RQP81461.1"/>
    </source>
</evidence>
<dbReference type="AlphaFoldDB" id="A0AB74DB47"/>
<dbReference type="PANTHER" id="PTHR43747">
    <property type="entry name" value="FAD-BINDING PROTEIN"/>
    <property type="match status" value="1"/>
</dbReference>
<proteinExistence type="predicted"/>
<dbReference type="Pfam" id="PF12831">
    <property type="entry name" value="FAD_oxidored"/>
    <property type="match status" value="1"/>
</dbReference>
<protein>
    <submittedName>
        <fullName evidence="2">FAD-dependent oxidoreductase</fullName>
    </submittedName>
</protein>